<dbReference type="Proteomes" id="UP001227268">
    <property type="component" value="Unassembled WGS sequence"/>
</dbReference>
<dbReference type="EMBL" id="JASBWT010000001">
    <property type="protein sequence ID" value="KAJ9109052.1"/>
    <property type="molecule type" value="Genomic_DNA"/>
</dbReference>
<reference evidence="1" key="1">
    <citation type="submission" date="2023-04" db="EMBL/GenBank/DDBJ databases">
        <title>Draft Genome sequencing of Naganishia species isolated from polar environments using Oxford Nanopore Technology.</title>
        <authorList>
            <person name="Leo P."/>
            <person name="Venkateswaran K."/>
        </authorList>
    </citation>
    <scope>NUCLEOTIDE SEQUENCE</scope>
    <source>
        <strain evidence="1">MNA-CCFEE 5423</strain>
    </source>
</reference>
<evidence type="ECO:0000313" key="1">
    <source>
        <dbReference type="EMBL" id="KAJ9109052.1"/>
    </source>
</evidence>
<comment type="caution">
    <text evidence="1">The sequence shown here is derived from an EMBL/GenBank/DDBJ whole genome shotgun (WGS) entry which is preliminary data.</text>
</comment>
<evidence type="ECO:0000313" key="2">
    <source>
        <dbReference type="Proteomes" id="UP001227268"/>
    </source>
</evidence>
<accession>A0ACC2WET6</accession>
<organism evidence="1 2">
    <name type="scientific">Naganishia friedmannii</name>
    <dbReference type="NCBI Taxonomy" id="89922"/>
    <lineage>
        <taxon>Eukaryota</taxon>
        <taxon>Fungi</taxon>
        <taxon>Dikarya</taxon>
        <taxon>Basidiomycota</taxon>
        <taxon>Agaricomycotina</taxon>
        <taxon>Tremellomycetes</taxon>
        <taxon>Filobasidiales</taxon>
        <taxon>Filobasidiaceae</taxon>
        <taxon>Naganishia</taxon>
    </lineage>
</organism>
<protein>
    <submittedName>
        <fullName evidence="1">Uncharacterized protein</fullName>
    </submittedName>
</protein>
<proteinExistence type="predicted"/>
<name>A0ACC2WET6_9TREE</name>
<sequence length="234" mass="22231">MKIFSTILAVAAMAVSALAQSSMSIDTPAAIVQCQPVALNWRGGTAPYFLSIIPGGQVSAAALIDFGSMSGNSLTWTANITAGTSLSHHLLLSFDRYGNQRITLKLTDSTGSTVYSSPVTILASANSACIGGAAAVSQSSVASSATSAATTTVGSTTGSSSVPSSAIAAASAASSAAGAASSPASAATSRVSSAASAATSAAAAPTKASGAQATGVKLGAVALAVLAGGAAALL</sequence>
<keyword evidence="2" id="KW-1185">Reference proteome</keyword>
<gene>
    <name evidence="1" type="ORF">QFC21_000378</name>
</gene>